<feature type="compositionally biased region" description="Low complexity" evidence="1">
    <location>
        <begin position="552"/>
        <end position="569"/>
    </location>
</feature>
<name>A0A4Y7TL59_COPMI</name>
<proteinExistence type="predicted"/>
<comment type="caution">
    <text evidence="2">The sequence shown here is derived from an EMBL/GenBank/DDBJ whole genome shotgun (WGS) entry which is preliminary data.</text>
</comment>
<gene>
    <name evidence="2" type="ORF">FA13DRAFT_1915018</name>
</gene>
<evidence type="ECO:0000313" key="2">
    <source>
        <dbReference type="EMBL" id="TEB34910.1"/>
    </source>
</evidence>
<feature type="compositionally biased region" description="Polar residues" evidence="1">
    <location>
        <begin position="400"/>
        <end position="415"/>
    </location>
</feature>
<evidence type="ECO:0000256" key="1">
    <source>
        <dbReference type="SAM" id="MobiDB-lite"/>
    </source>
</evidence>
<feature type="region of interest" description="Disordered" evidence="1">
    <location>
        <begin position="507"/>
        <end position="637"/>
    </location>
</feature>
<keyword evidence="3" id="KW-1185">Reference proteome</keyword>
<accession>A0A4Y7TL59</accession>
<evidence type="ECO:0000313" key="3">
    <source>
        <dbReference type="Proteomes" id="UP000298030"/>
    </source>
</evidence>
<reference evidence="2 3" key="1">
    <citation type="journal article" date="2019" name="Nat. Ecol. Evol.">
        <title>Megaphylogeny resolves global patterns of mushroom evolution.</title>
        <authorList>
            <person name="Varga T."/>
            <person name="Krizsan K."/>
            <person name="Foldi C."/>
            <person name="Dima B."/>
            <person name="Sanchez-Garcia M."/>
            <person name="Sanchez-Ramirez S."/>
            <person name="Szollosi G.J."/>
            <person name="Szarkandi J.G."/>
            <person name="Papp V."/>
            <person name="Albert L."/>
            <person name="Andreopoulos W."/>
            <person name="Angelini C."/>
            <person name="Antonin V."/>
            <person name="Barry K.W."/>
            <person name="Bougher N.L."/>
            <person name="Buchanan P."/>
            <person name="Buyck B."/>
            <person name="Bense V."/>
            <person name="Catcheside P."/>
            <person name="Chovatia M."/>
            <person name="Cooper J."/>
            <person name="Damon W."/>
            <person name="Desjardin D."/>
            <person name="Finy P."/>
            <person name="Geml J."/>
            <person name="Haridas S."/>
            <person name="Hughes K."/>
            <person name="Justo A."/>
            <person name="Karasinski D."/>
            <person name="Kautmanova I."/>
            <person name="Kiss B."/>
            <person name="Kocsube S."/>
            <person name="Kotiranta H."/>
            <person name="LaButti K.M."/>
            <person name="Lechner B.E."/>
            <person name="Liimatainen K."/>
            <person name="Lipzen A."/>
            <person name="Lukacs Z."/>
            <person name="Mihaltcheva S."/>
            <person name="Morgado L.N."/>
            <person name="Niskanen T."/>
            <person name="Noordeloos M.E."/>
            <person name="Ohm R.A."/>
            <person name="Ortiz-Santana B."/>
            <person name="Ovrebo C."/>
            <person name="Racz N."/>
            <person name="Riley R."/>
            <person name="Savchenko A."/>
            <person name="Shiryaev A."/>
            <person name="Soop K."/>
            <person name="Spirin V."/>
            <person name="Szebenyi C."/>
            <person name="Tomsovsky M."/>
            <person name="Tulloss R.E."/>
            <person name="Uehling J."/>
            <person name="Grigoriev I.V."/>
            <person name="Vagvolgyi C."/>
            <person name="Papp T."/>
            <person name="Martin F.M."/>
            <person name="Miettinen O."/>
            <person name="Hibbett D.S."/>
            <person name="Nagy L.G."/>
        </authorList>
    </citation>
    <scope>NUCLEOTIDE SEQUENCE [LARGE SCALE GENOMIC DNA]</scope>
    <source>
        <strain evidence="2 3">FP101781</strain>
    </source>
</reference>
<feature type="compositionally biased region" description="Low complexity" evidence="1">
    <location>
        <begin position="618"/>
        <end position="637"/>
    </location>
</feature>
<dbReference type="AlphaFoldDB" id="A0A4Y7TL59"/>
<feature type="compositionally biased region" description="Low complexity" evidence="1">
    <location>
        <begin position="322"/>
        <end position="343"/>
    </location>
</feature>
<dbReference type="EMBL" id="QPFP01000008">
    <property type="protein sequence ID" value="TEB34910.1"/>
    <property type="molecule type" value="Genomic_DNA"/>
</dbReference>
<dbReference type="Proteomes" id="UP000298030">
    <property type="component" value="Unassembled WGS sequence"/>
</dbReference>
<feature type="region of interest" description="Disordered" evidence="1">
    <location>
        <begin position="248"/>
        <end position="289"/>
    </location>
</feature>
<feature type="compositionally biased region" description="Polar residues" evidence="1">
    <location>
        <begin position="248"/>
        <end position="273"/>
    </location>
</feature>
<feature type="compositionally biased region" description="Low complexity" evidence="1">
    <location>
        <begin position="518"/>
        <end position="531"/>
    </location>
</feature>
<feature type="region of interest" description="Disordered" evidence="1">
    <location>
        <begin position="469"/>
        <end position="492"/>
    </location>
</feature>
<sequence>MFHTPARQASASNPGVPPLDCCIRYKKDLGSRLIFTFTFYISDGNVGAWNTAVVSYYNAGGAVKLPDNDADGTISILTGKIALMDPECIDFTIPNDTSGIYANLPNFDAYIEAERVHPLTPGSSPPTAFPATQPPLIILGGMASNSNRDTKPFSFTLDTELYMNNWKQNSAGIAVKPVLSVKAIYSSSGPYKKSSNPPVPFNKKCVMITGVLVGIEYDRTRTRASGNPIVARYIINILHISFMGNQAGDSKTSSTITTFPNTLDNQARSTSGSHFPVHEAAPSAPPSGIFPFGSTTVVSTPSTMTNGAPLAGAAVFPPPVVASPTSPSGSSAASTTVTHAPTSYNMTGSTPVQYPPPAQGNPAPNQGHPGFPSPHGAPFATPPPVAQPAFTHPAGYYAQPQPQSVTQGHFQGQPSTPAPHGYMPPFGYFQPPFGTPGNVDTYSGYYQQPVTPIQTPTTTAQYHHSVPLPIAPSAIPAKPPASTPPQHHYHQAAPSAGQLVANDSGLEYVDQDPIPSGTLAATQSTASTSTPLGPPTPSVSYSPQNSVPPGTPSMTSTTSSTASSTNHSPWTPVQPTPSLLGPYRLGKHPATDPPTPLPLSEPATKRPKPNPKPVTRKATAAAATASSSASANQSADA</sequence>
<dbReference type="OrthoDB" id="3116616at2759"/>
<protein>
    <submittedName>
        <fullName evidence="2">Uncharacterized protein</fullName>
    </submittedName>
</protein>
<organism evidence="2 3">
    <name type="scientific">Coprinellus micaceus</name>
    <name type="common">Glistening ink-cap mushroom</name>
    <name type="synonym">Coprinus micaceus</name>
    <dbReference type="NCBI Taxonomy" id="71717"/>
    <lineage>
        <taxon>Eukaryota</taxon>
        <taxon>Fungi</taxon>
        <taxon>Dikarya</taxon>
        <taxon>Basidiomycota</taxon>
        <taxon>Agaricomycotina</taxon>
        <taxon>Agaricomycetes</taxon>
        <taxon>Agaricomycetidae</taxon>
        <taxon>Agaricales</taxon>
        <taxon>Agaricineae</taxon>
        <taxon>Psathyrellaceae</taxon>
        <taxon>Coprinellus</taxon>
    </lineage>
</organism>
<feature type="region of interest" description="Disordered" evidence="1">
    <location>
        <begin position="321"/>
        <end position="422"/>
    </location>
</feature>